<proteinExistence type="predicted"/>
<sequence>MKNPKFKVQSLRKNDLKFIAKRYLNFSFFIFHFSFRQGFTPLEVLGRKILEIFHQRHDISGHIIKPSCGKIVFSENRRLLMGFTLIETIVALAVLLAAIVGPVALITKGLVDVTFAKNKLIALHLAQEGIELVRVQRDNNILCDYLDGGAEMSWKWDHEAGGGVGNRLDPQPEGDFTTMRVDSSDLESDTCGSYTVMSPDFRTGSVSSPLRINGSGFYQYSSGSDSPFVRTVAIDMRIVGGELAGDSPSRMEIVSTVIWTERGQARTVVLKDALYHWR</sequence>
<keyword evidence="1" id="KW-0812">Transmembrane</keyword>
<accession>A0A1G2KEF1</accession>
<keyword evidence="1" id="KW-0472">Membrane</keyword>
<dbReference type="AlphaFoldDB" id="A0A1G2KEF1"/>
<organism evidence="2 3">
    <name type="scientific">Candidatus Sungbacteria bacterium RIFCSPHIGHO2_01_FULL_50_25</name>
    <dbReference type="NCBI Taxonomy" id="1802265"/>
    <lineage>
        <taxon>Bacteria</taxon>
        <taxon>Candidatus Sungiibacteriota</taxon>
    </lineage>
</organism>
<protein>
    <submittedName>
        <fullName evidence="2">Uncharacterized protein</fullName>
    </submittedName>
</protein>
<evidence type="ECO:0000313" key="3">
    <source>
        <dbReference type="Proteomes" id="UP000178574"/>
    </source>
</evidence>
<gene>
    <name evidence="2" type="ORF">A2847_02690</name>
</gene>
<dbReference type="EMBL" id="MHQD01000004">
    <property type="protein sequence ID" value="OGZ96891.1"/>
    <property type="molecule type" value="Genomic_DNA"/>
</dbReference>
<reference evidence="2 3" key="1">
    <citation type="journal article" date="2016" name="Nat. Commun.">
        <title>Thousands of microbial genomes shed light on interconnected biogeochemical processes in an aquifer system.</title>
        <authorList>
            <person name="Anantharaman K."/>
            <person name="Brown C.T."/>
            <person name="Hug L.A."/>
            <person name="Sharon I."/>
            <person name="Castelle C.J."/>
            <person name="Probst A.J."/>
            <person name="Thomas B.C."/>
            <person name="Singh A."/>
            <person name="Wilkins M.J."/>
            <person name="Karaoz U."/>
            <person name="Brodie E.L."/>
            <person name="Williams K.H."/>
            <person name="Hubbard S.S."/>
            <person name="Banfield J.F."/>
        </authorList>
    </citation>
    <scope>NUCLEOTIDE SEQUENCE [LARGE SCALE GENOMIC DNA]</scope>
</reference>
<evidence type="ECO:0000313" key="2">
    <source>
        <dbReference type="EMBL" id="OGZ96891.1"/>
    </source>
</evidence>
<name>A0A1G2KEF1_9BACT</name>
<dbReference type="Proteomes" id="UP000178574">
    <property type="component" value="Unassembled WGS sequence"/>
</dbReference>
<comment type="caution">
    <text evidence="2">The sequence shown here is derived from an EMBL/GenBank/DDBJ whole genome shotgun (WGS) entry which is preliminary data.</text>
</comment>
<keyword evidence="1" id="KW-1133">Transmembrane helix</keyword>
<evidence type="ECO:0000256" key="1">
    <source>
        <dbReference type="SAM" id="Phobius"/>
    </source>
</evidence>
<feature type="transmembrane region" description="Helical" evidence="1">
    <location>
        <begin position="79"/>
        <end position="105"/>
    </location>
</feature>